<feature type="compositionally biased region" description="Polar residues" evidence="5">
    <location>
        <begin position="307"/>
        <end position="320"/>
    </location>
</feature>
<evidence type="ECO:0000256" key="1">
    <source>
        <dbReference type="ARBA" id="ARBA00004141"/>
    </source>
</evidence>
<dbReference type="GO" id="GO:0005886">
    <property type="term" value="C:plasma membrane"/>
    <property type="evidence" value="ECO:0007669"/>
    <property type="project" value="TreeGrafter"/>
</dbReference>
<feature type="transmembrane region" description="Helical" evidence="6">
    <location>
        <begin position="240"/>
        <end position="265"/>
    </location>
</feature>
<dbReference type="InterPro" id="IPR017452">
    <property type="entry name" value="GPCR_Rhodpsn_7TM"/>
</dbReference>
<dbReference type="RefSeq" id="XP_022309427.1">
    <property type="nucleotide sequence ID" value="XM_022453719.1"/>
</dbReference>
<dbReference type="AlphaFoldDB" id="A0A8B8C196"/>
<dbReference type="GO" id="GO:0004930">
    <property type="term" value="F:G protein-coupled receptor activity"/>
    <property type="evidence" value="ECO:0007669"/>
    <property type="project" value="InterPro"/>
</dbReference>
<gene>
    <name evidence="9" type="primary">LOC111115112</name>
</gene>
<proteinExistence type="predicted"/>
<evidence type="ECO:0000313" key="8">
    <source>
        <dbReference type="Proteomes" id="UP000694844"/>
    </source>
</evidence>
<feature type="domain" description="G-protein coupled receptors family 1 profile" evidence="7">
    <location>
        <begin position="47"/>
        <end position="296"/>
    </location>
</feature>
<dbReference type="Proteomes" id="UP000694844">
    <property type="component" value="Chromosome 9"/>
</dbReference>
<feature type="transmembrane region" description="Helical" evidence="6">
    <location>
        <begin position="110"/>
        <end position="140"/>
    </location>
</feature>
<dbReference type="Pfam" id="PF00001">
    <property type="entry name" value="7tm_1"/>
    <property type="match status" value="1"/>
</dbReference>
<dbReference type="SUPFAM" id="SSF81321">
    <property type="entry name" value="Family A G protein-coupled receptor-like"/>
    <property type="match status" value="1"/>
</dbReference>
<sequence>MNSDNDTTTPVPVLRDGYDLPVYGLDNGLFYSLHIVALTCIFLSLIAAILTLILSFRKSPKRAFFDWTKSERFVVYMAICDGAFNVAHSLDHLQIAITKTHVYPGALCRFYGVMLLEFITAQTLMVNIVAVNAFILMIFNKQLEFGRRDWRLLLWIFGLPFLLSVIALGTKQLGPNGSSCFFDGVNGQFLQFLFTTLPLSVILVVNTTLYVLTWAKLRSIEKKLKTSLGKQSSASKMRHAAVRAMSLFVLAFILQWWALSMFGIWVSINPGSIPPAIHHTVTTFSNIGGILNLGVYLLIRKRLQGQQEHPSSELSHSTKTSGRKDTSPTDL</sequence>
<accession>A0A8B8C196</accession>
<dbReference type="OrthoDB" id="6115658at2759"/>
<name>A0A8B8C196_CRAVI</name>
<evidence type="ECO:0000256" key="4">
    <source>
        <dbReference type="ARBA" id="ARBA00023136"/>
    </source>
</evidence>
<evidence type="ECO:0000259" key="7">
    <source>
        <dbReference type="PROSITE" id="PS50262"/>
    </source>
</evidence>
<keyword evidence="4 6" id="KW-0472">Membrane</keyword>
<dbReference type="InterPro" id="IPR000276">
    <property type="entry name" value="GPCR_Rhodpsn"/>
</dbReference>
<organism evidence="8 9">
    <name type="scientific">Crassostrea virginica</name>
    <name type="common">Eastern oyster</name>
    <dbReference type="NCBI Taxonomy" id="6565"/>
    <lineage>
        <taxon>Eukaryota</taxon>
        <taxon>Metazoa</taxon>
        <taxon>Spiralia</taxon>
        <taxon>Lophotrochozoa</taxon>
        <taxon>Mollusca</taxon>
        <taxon>Bivalvia</taxon>
        <taxon>Autobranchia</taxon>
        <taxon>Pteriomorphia</taxon>
        <taxon>Ostreida</taxon>
        <taxon>Ostreoidea</taxon>
        <taxon>Ostreidae</taxon>
        <taxon>Crassostrea</taxon>
    </lineage>
</organism>
<dbReference type="PANTHER" id="PTHR23112:SF0">
    <property type="entry name" value="TRANSMEMBRANE PROTEIN 116"/>
    <property type="match status" value="1"/>
</dbReference>
<evidence type="ECO:0000256" key="6">
    <source>
        <dbReference type="SAM" id="Phobius"/>
    </source>
</evidence>
<keyword evidence="3 6" id="KW-1133">Transmembrane helix</keyword>
<comment type="subcellular location">
    <subcellularLocation>
        <location evidence="1">Membrane</location>
        <topology evidence="1">Multi-pass membrane protein</topology>
    </subcellularLocation>
</comment>
<dbReference type="GO" id="GO:0007189">
    <property type="term" value="P:adenylate cyclase-activating G protein-coupled receptor signaling pathway"/>
    <property type="evidence" value="ECO:0007669"/>
    <property type="project" value="TreeGrafter"/>
</dbReference>
<dbReference type="PANTHER" id="PTHR23112">
    <property type="entry name" value="G PROTEIN-COUPLED RECEPTOR 157-RELATED"/>
    <property type="match status" value="1"/>
</dbReference>
<feature type="region of interest" description="Disordered" evidence="5">
    <location>
        <begin position="307"/>
        <end position="331"/>
    </location>
</feature>
<feature type="transmembrane region" description="Helical" evidence="6">
    <location>
        <begin position="73"/>
        <end position="90"/>
    </location>
</feature>
<evidence type="ECO:0000256" key="3">
    <source>
        <dbReference type="ARBA" id="ARBA00022989"/>
    </source>
</evidence>
<keyword evidence="2 6" id="KW-0812">Transmembrane</keyword>
<evidence type="ECO:0000313" key="9">
    <source>
        <dbReference type="RefSeq" id="XP_022309427.1"/>
    </source>
</evidence>
<dbReference type="GeneID" id="111115112"/>
<dbReference type="Gene3D" id="1.20.1070.10">
    <property type="entry name" value="Rhodopsin 7-helix transmembrane proteins"/>
    <property type="match status" value="1"/>
</dbReference>
<protein>
    <submittedName>
        <fullName evidence="9">Uncharacterized protein LOC111115112</fullName>
    </submittedName>
</protein>
<evidence type="ECO:0000256" key="5">
    <source>
        <dbReference type="SAM" id="MobiDB-lite"/>
    </source>
</evidence>
<feature type="transmembrane region" description="Helical" evidence="6">
    <location>
        <begin position="189"/>
        <end position="215"/>
    </location>
</feature>
<feature type="transmembrane region" description="Helical" evidence="6">
    <location>
        <begin position="152"/>
        <end position="169"/>
    </location>
</feature>
<evidence type="ECO:0000256" key="2">
    <source>
        <dbReference type="ARBA" id="ARBA00022692"/>
    </source>
</evidence>
<dbReference type="KEGG" id="cvn:111115112"/>
<feature type="compositionally biased region" description="Basic and acidic residues" evidence="5">
    <location>
        <begin position="322"/>
        <end position="331"/>
    </location>
</feature>
<keyword evidence="8" id="KW-1185">Reference proteome</keyword>
<feature type="transmembrane region" description="Helical" evidence="6">
    <location>
        <begin position="277"/>
        <end position="299"/>
    </location>
</feature>
<feature type="transmembrane region" description="Helical" evidence="6">
    <location>
        <begin position="29"/>
        <end position="53"/>
    </location>
</feature>
<reference evidence="9" key="1">
    <citation type="submission" date="2025-08" db="UniProtKB">
        <authorList>
            <consortium name="RefSeq"/>
        </authorList>
    </citation>
    <scope>IDENTIFICATION</scope>
    <source>
        <tissue evidence="9">Whole sample</tissue>
    </source>
</reference>
<dbReference type="PROSITE" id="PS50262">
    <property type="entry name" value="G_PROTEIN_RECEP_F1_2"/>
    <property type="match status" value="1"/>
</dbReference>